<accession>A0A653CYN8</accession>
<feature type="compositionally biased region" description="Basic and acidic residues" evidence="1">
    <location>
        <begin position="120"/>
        <end position="130"/>
    </location>
</feature>
<sequence>MKSRTALMLKMSLKGKQSDNTGRYDVDTNLEKDIVPISGILVRDETRLQDCPVLSLVDHTLGHIEEEMPVGGEPTTVEQIVNKEATSPTILDQEEVSSCESSSGLEDDPFQSSGSSYHPSDAEDYHMENKNGKRKRCLIGAAKESLGCGDGIIPDNTTYIVQKNKKIRAKKGQSDPTKWRRNTAKALRKTGKEYEGKKKVGNGSKYEIVRRNSRKLGDRCNSSKCMQSTKRQCGQITEEQRQELFKKFWSEMDWNQRKTFVATLVNKGPVGQQTTKTKSRRQLSLSYHLKINDIILPVCKKMFINTLALGEWSVLSWVKNSHSSGIISQTSSFPNRRKAVNVQRRLAIKEFLERLPKLPSHYCRSSTSKMYLENVFNSYSEVYELYLKETDKELVCSKPVFMSEMKLLNIDIFQPRKDQCDLCFSFKQGNVSSDIYQQHLIEKNRAREEKSLDKEKALAGEVCAYTMDVQAVQLVPFVLAGIIYFKQKLACHNFTIYSLSDNKVVCYVWHEGEGGLDANCFASCLMDFLDTEIKEEDKQKPKIFYSDGCCAQNRNSLLSNALFHYSKTKNVEIIQKYLVKGHSQMECDSVHSTIEKAKKNREIQSPSNYVDIIKQARKRPKQPYKVKYVDFDFFKCYDEIKYISSIRPGLKKGDPCVTDLRALRYSADGISYKLNFDHEWITLPKRVNWTVGAIKPLYDTPLPIKGDKYDHLQALKKVFAKITMGFMIHSENFSSYSLKPYFCYLYFFVNLTDVSFPLFLNKGVQNTVLLYFHATYLQKKFKKKTSKTSYLVTKCIFNIFVKILT</sequence>
<evidence type="ECO:0000259" key="2">
    <source>
        <dbReference type="Pfam" id="PF25273"/>
    </source>
</evidence>
<dbReference type="EMBL" id="CAACVG010009346">
    <property type="protein sequence ID" value="VEN52957.1"/>
    <property type="molecule type" value="Genomic_DNA"/>
</dbReference>
<name>A0A653CYN8_CALMS</name>
<reference evidence="3 4" key="1">
    <citation type="submission" date="2019-01" db="EMBL/GenBank/DDBJ databases">
        <authorList>
            <person name="Sayadi A."/>
        </authorList>
    </citation>
    <scope>NUCLEOTIDE SEQUENCE [LARGE SCALE GENOMIC DNA]</scope>
</reference>
<dbReference type="PANTHER" id="PTHR10773:SF19">
    <property type="match status" value="1"/>
</dbReference>
<evidence type="ECO:0000313" key="4">
    <source>
        <dbReference type="Proteomes" id="UP000410492"/>
    </source>
</evidence>
<keyword evidence="4" id="KW-1185">Reference proteome</keyword>
<proteinExistence type="predicted"/>
<dbReference type="PANTHER" id="PTHR10773">
    <property type="entry name" value="DNA-DIRECTED RNA POLYMERASES I, II, AND III SUBUNIT RPABC2"/>
    <property type="match status" value="1"/>
</dbReference>
<feature type="compositionally biased region" description="Polar residues" evidence="1">
    <location>
        <begin position="98"/>
        <end position="118"/>
    </location>
</feature>
<gene>
    <name evidence="3" type="ORF">CALMAC_LOCUS12920</name>
</gene>
<organism evidence="3 4">
    <name type="scientific">Callosobruchus maculatus</name>
    <name type="common">Southern cowpea weevil</name>
    <name type="synonym">Pulse bruchid</name>
    <dbReference type="NCBI Taxonomy" id="64391"/>
    <lineage>
        <taxon>Eukaryota</taxon>
        <taxon>Metazoa</taxon>
        <taxon>Ecdysozoa</taxon>
        <taxon>Arthropoda</taxon>
        <taxon>Hexapoda</taxon>
        <taxon>Insecta</taxon>
        <taxon>Pterygota</taxon>
        <taxon>Neoptera</taxon>
        <taxon>Endopterygota</taxon>
        <taxon>Coleoptera</taxon>
        <taxon>Polyphaga</taxon>
        <taxon>Cucujiformia</taxon>
        <taxon>Chrysomeloidea</taxon>
        <taxon>Chrysomelidae</taxon>
        <taxon>Bruchinae</taxon>
        <taxon>Bruchini</taxon>
        <taxon>Callosobruchus</taxon>
    </lineage>
</organism>
<dbReference type="AlphaFoldDB" id="A0A653CYN8"/>
<protein>
    <recommendedName>
        <fullName evidence="2">DUF7869 domain-containing protein</fullName>
    </recommendedName>
</protein>
<feature type="region of interest" description="Disordered" evidence="1">
    <location>
        <begin position="85"/>
        <end position="130"/>
    </location>
</feature>
<dbReference type="Pfam" id="PF25273">
    <property type="entry name" value="DUF7869"/>
    <property type="match status" value="1"/>
</dbReference>
<evidence type="ECO:0000313" key="3">
    <source>
        <dbReference type="EMBL" id="VEN52957.1"/>
    </source>
</evidence>
<feature type="domain" description="DUF7869" evidence="2">
    <location>
        <begin position="501"/>
        <end position="627"/>
    </location>
</feature>
<dbReference type="OrthoDB" id="6704657at2759"/>
<dbReference type="Proteomes" id="UP000410492">
    <property type="component" value="Unassembled WGS sequence"/>
</dbReference>
<dbReference type="InterPro" id="IPR057191">
    <property type="entry name" value="DUF7869"/>
</dbReference>
<evidence type="ECO:0000256" key="1">
    <source>
        <dbReference type="SAM" id="MobiDB-lite"/>
    </source>
</evidence>